<sequence length="251" mass="25834">MRVVVLGATGVIGAVLVDRLRERGIDVVAANRASGVDAYEGTGLAEAFAGADVVVDSMNVTTTSAKKAIDFFGTVARNVGDAATKAGVAHVVCLSIINAADPAVNAKFGYYQGKAAQEDAYRATVAADRLTIVRSAQFFELAEQLMGTLRIGPLSAVPHMRCRPLSVNDAAVALADVAVAAPAGEVEVAGPDVLDLADVGKAVARRSGSPKWVVAINFGGAPIRDGALVPEQPSVVASTTLDEWLDTEYAA</sequence>
<dbReference type="RefSeq" id="WP_330430596.1">
    <property type="nucleotide sequence ID" value="NZ_JAZDUF010000001.1"/>
</dbReference>
<evidence type="ECO:0000259" key="1">
    <source>
        <dbReference type="Pfam" id="PF13460"/>
    </source>
</evidence>
<dbReference type="PANTHER" id="PTHR12126">
    <property type="entry name" value="NADH-UBIQUINONE OXIDOREDUCTASE 39 KDA SUBUNIT-RELATED"/>
    <property type="match status" value="1"/>
</dbReference>
<accession>A0ABU7M7X9</accession>
<dbReference type="SUPFAM" id="SSF51735">
    <property type="entry name" value="NAD(P)-binding Rossmann-fold domains"/>
    <property type="match status" value="1"/>
</dbReference>
<dbReference type="Pfam" id="PF13460">
    <property type="entry name" value="NAD_binding_10"/>
    <property type="match status" value="1"/>
</dbReference>
<dbReference type="PANTHER" id="PTHR12126:SF11">
    <property type="entry name" value="NADH DEHYDROGENASE [UBIQUINONE] 1 ALPHA SUBCOMPLEX SUBUNIT 9, MITOCHONDRIAL"/>
    <property type="match status" value="1"/>
</dbReference>
<dbReference type="Proteomes" id="UP001347146">
    <property type="component" value="Unassembled WGS sequence"/>
</dbReference>
<keyword evidence="3" id="KW-1185">Reference proteome</keyword>
<evidence type="ECO:0000313" key="2">
    <source>
        <dbReference type="EMBL" id="MEE3848933.1"/>
    </source>
</evidence>
<feature type="domain" description="NAD(P)-binding" evidence="1">
    <location>
        <begin position="7"/>
        <end position="137"/>
    </location>
</feature>
<dbReference type="InterPro" id="IPR016040">
    <property type="entry name" value="NAD(P)-bd_dom"/>
</dbReference>
<name>A0ABU7M7X9_9ACTN</name>
<reference evidence="2 3" key="1">
    <citation type="submission" date="2024-01" db="EMBL/GenBank/DDBJ databases">
        <title>Draft genome sequence of Gordonia sp. LSe1-13.</title>
        <authorList>
            <person name="Suphannarot A."/>
            <person name="Mingma R."/>
        </authorList>
    </citation>
    <scope>NUCLEOTIDE SEQUENCE [LARGE SCALE GENOMIC DNA]</scope>
    <source>
        <strain evidence="2 3">LSe1-13</strain>
    </source>
</reference>
<organism evidence="2 3">
    <name type="scientific">Gordonia sesuvii</name>
    <dbReference type="NCBI Taxonomy" id="3116777"/>
    <lineage>
        <taxon>Bacteria</taxon>
        <taxon>Bacillati</taxon>
        <taxon>Actinomycetota</taxon>
        <taxon>Actinomycetes</taxon>
        <taxon>Mycobacteriales</taxon>
        <taxon>Gordoniaceae</taxon>
        <taxon>Gordonia</taxon>
    </lineage>
</organism>
<dbReference type="InterPro" id="IPR051207">
    <property type="entry name" value="ComplexI_NDUFA9_subunit"/>
</dbReference>
<comment type="caution">
    <text evidence="2">The sequence shown here is derived from an EMBL/GenBank/DDBJ whole genome shotgun (WGS) entry which is preliminary data.</text>
</comment>
<dbReference type="InterPro" id="IPR036291">
    <property type="entry name" value="NAD(P)-bd_dom_sf"/>
</dbReference>
<proteinExistence type="predicted"/>
<dbReference type="Gene3D" id="3.40.50.720">
    <property type="entry name" value="NAD(P)-binding Rossmann-like Domain"/>
    <property type="match status" value="1"/>
</dbReference>
<dbReference type="EMBL" id="JAZDUF010000001">
    <property type="protein sequence ID" value="MEE3848933.1"/>
    <property type="molecule type" value="Genomic_DNA"/>
</dbReference>
<evidence type="ECO:0000313" key="3">
    <source>
        <dbReference type="Proteomes" id="UP001347146"/>
    </source>
</evidence>
<gene>
    <name evidence="2" type="ORF">VZC37_01210</name>
</gene>
<protein>
    <submittedName>
        <fullName evidence="2">NAD(P)H-binding protein</fullName>
    </submittedName>
</protein>